<reference evidence="4 5" key="1">
    <citation type="submission" date="2016-03" db="EMBL/GenBank/DDBJ databases">
        <authorList>
            <person name="Ploux O."/>
        </authorList>
    </citation>
    <scope>NUCLEOTIDE SEQUENCE [LARGE SCALE GENOMIC DNA]</scope>
    <source>
        <strain evidence="2 5">R-45363</strain>
        <strain evidence="3 4">R-45371</strain>
    </source>
</reference>
<dbReference type="InterPro" id="IPR025351">
    <property type="entry name" value="Pvc16_N"/>
</dbReference>
<evidence type="ECO:0000313" key="2">
    <source>
        <dbReference type="EMBL" id="OAI01642.1"/>
    </source>
</evidence>
<dbReference type="OrthoDB" id="527247at2"/>
<dbReference type="Proteomes" id="UP000077763">
    <property type="component" value="Unassembled WGS sequence"/>
</dbReference>
<proteinExistence type="predicted"/>
<evidence type="ECO:0000313" key="3">
    <source>
        <dbReference type="EMBL" id="OAI08934.1"/>
    </source>
</evidence>
<protein>
    <recommendedName>
        <fullName evidence="1">Pvc16 N-terminal domain-containing protein</fullName>
    </recommendedName>
</protein>
<organism evidence="2 5">
    <name type="scientific">Methylomonas methanica</name>
    <dbReference type="NCBI Taxonomy" id="421"/>
    <lineage>
        <taxon>Bacteria</taxon>
        <taxon>Pseudomonadati</taxon>
        <taxon>Pseudomonadota</taxon>
        <taxon>Gammaproteobacteria</taxon>
        <taxon>Methylococcales</taxon>
        <taxon>Methylococcaceae</taxon>
        <taxon>Methylomonas</taxon>
    </lineage>
</organism>
<dbReference type="Pfam" id="PF14065">
    <property type="entry name" value="Pvc16_N"/>
    <property type="match status" value="1"/>
</dbReference>
<sequence>MASYRGVTGALLALESFLTSRLPAELSSEPTNAQAKLLGSADIANILTGNLLGIYLHRITIDPHGRQRSFAQRGSDQSAPQAELPVNLHFLLIANAASATIEADLLSWAMVELANQCQLDISHIQDIDDEWGQAEVLNIAPDEMTTEDLMRIWDVFKSPYTSTVPYVARTVRLRLQRPRTEGPPVSTRIFPGGTV</sequence>
<evidence type="ECO:0000259" key="1">
    <source>
        <dbReference type="Pfam" id="PF14065"/>
    </source>
</evidence>
<comment type="caution">
    <text evidence="2">The sequence shown here is derived from an EMBL/GenBank/DDBJ whole genome shotgun (WGS) entry which is preliminary data.</text>
</comment>
<name>A0A177M7H6_METMH</name>
<feature type="domain" description="Pvc16 N-terminal" evidence="1">
    <location>
        <begin position="13"/>
        <end position="186"/>
    </location>
</feature>
<gene>
    <name evidence="2" type="ORF">A1332_17340</name>
    <name evidence="3" type="ORF">A1353_05025</name>
</gene>
<evidence type="ECO:0000313" key="5">
    <source>
        <dbReference type="Proteomes" id="UP000078090"/>
    </source>
</evidence>
<dbReference type="EMBL" id="LUUG01000088">
    <property type="protein sequence ID" value="OAI01642.1"/>
    <property type="molecule type" value="Genomic_DNA"/>
</dbReference>
<dbReference type="AlphaFoldDB" id="A0A177M7H6"/>
<dbReference type="Proteomes" id="UP000078090">
    <property type="component" value="Unassembled WGS sequence"/>
</dbReference>
<dbReference type="EMBL" id="LUUH01000013">
    <property type="protein sequence ID" value="OAI08934.1"/>
    <property type="molecule type" value="Genomic_DNA"/>
</dbReference>
<evidence type="ECO:0000313" key="4">
    <source>
        <dbReference type="Proteomes" id="UP000077763"/>
    </source>
</evidence>
<accession>A0A177M7H6</accession>
<dbReference type="RefSeq" id="WP_026603180.1">
    <property type="nucleotide sequence ID" value="NZ_LUUG01000088.1"/>
</dbReference>